<name>A0A8J7TMY5_9BACT</name>
<gene>
    <name evidence="1" type="ORF">J0M35_17880</name>
</gene>
<sequence>MLAQLRNSKGKIAGALVLALTMGYLFMPAESEAKEKLYAATDEEIAGAEGAEGAPGQGDPEFRQALIKHMQKRFFKRIGATEEQKEKIGALIDKKVEANQGKREELRKGLESFATLISSPGTNEQAIRDKALALRKLRESLMDDRLETMLSIRALLDDEQKAKLGKRIKAIL</sequence>
<dbReference type="EMBL" id="JAFLCK010000034">
    <property type="protein sequence ID" value="MBN8662244.1"/>
    <property type="molecule type" value="Genomic_DNA"/>
</dbReference>
<reference evidence="1" key="1">
    <citation type="submission" date="2021-02" db="EMBL/GenBank/DDBJ databases">
        <title>Genome-Resolved Metagenomics of a Microbial Community Performing Photosynthetic Biological Nutrient Removal.</title>
        <authorList>
            <person name="Mcdaniel E.A."/>
        </authorList>
    </citation>
    <scope>NUCLEOTIDE SEQUENCE</scope>
    <source>
        <strain evidence="1">UWPOB_OBS1</strain>
    </source>
</reference>
<dbReference type="Gene3D" id="1.20.120.1490">
    <property type="match status" value="1"/>
</dbReference>
<protein>
    <submittedName>
        <fullName evidence="1">Spy/CpxP family protein refolding chaperone</fullName>
    </submittedName>
</protein>
<dbReference type="Proteomes" id="UP000664277">
    <property type="component" value="Unassembled WGS sequence"/>
</dbReference>
<dbReference type="AlphaFoldDB" id="A0A8J7TMY5"/>
<accession>A0A8J7TMY5</accession>
<organism evidence="1 2">
    <name type="scientific">Candidatus Obscuribacter phosphatis</name>
    <dbReference type="NCBI Taxonomy" id="1906157"/>
    <lineage>
        <taxon>Bacteria</taxon>
        <taxon>Bacillati</taxon>
        <taxon>Candidatus Melainabacteria</taxon>
        <taxon>Candidatus Obscuribacterales</taxon>
        <taxon>Candidatus Obscuribacteraceae</taxon>
        <taxon>Candidatus Obscuribacter</taxon>
    </lineage>
</organism>
<evidence type="ECO:0000313" key="1">
    <source>
        <dbReference type="EMBL" id="MBN8662244.1"/>
    </source>
</evidence>
<proteinExistence type="predicted"/>
<dbReference type="Pfam" id="PF07813">
    <property type="entry name" value="LTXXQ"/>
    <property type="match status" value="1"/>
</dbReference>
<dbReference type="GO" id="GO:0042597">
    <property type="term" value="C:periplasmic space"/>
    <property type="evidence" value="ECO:0007669"/>
    <property type="project" value="InterPro"/>
</dbReference>
<comment type="caution">
    <text evidence="1">The sequence shown here is derived from an EMBL/GenBank/DDBJ whole genome shotgun (WGS) entry which is preliminary data.</text>
</comment>
<dbReference type="InterPro" id="IPR012899">
    <property type="entry name" value="LTXXQ"/>
</dbReference>
<evidence type="ECO:0000313" key="2">
    <source>
        <dbReference type="Proteomes" id="UP000664277"/>
    </source>
</evidence>